<evidence type="ECO:0000313" key="2">
    <source>
        <dbReference type="Proteomes" id="UP000009168"/>
    </source>
</evidence>
<proteinExistence type="predicted"/>
<dbReference type="InParanoid" id="W7XGL7"/>
<dbReference type="GeneID" id="24437637"/>
<dbReference type="KEGG" id="tet:TTHERM_000163939"/>
<keyword evidence="2" id="KW-1185">Reference proteome</keyword>
<protein>
    <submittedName>
        <fullName evidence="1">Uncharacterized protein</fullName>
    </submittedName>
</protein>
<dbReference type="Proteomes" id="UP000009168">
    <property type="component" value="Unassembled WGS sequence"/>
</dbReference>
<accession>W7XGL7</accession>
<dbReference type="RefSeq" id="XP_012651225.1">
    <property type="nucleotide sequence ID" value="XM_012795771.1"/>
</dbReference>
<gene>
    <name evidence="1" type="ORF">TTHERM_000163939</name>
</gene>
<dbReference type="EMBL" id="GG662840">
    <property type="protein sequence ID" value="EWS76178.1"/>
    <property type="molecule type" value="Genomic_DNA"/>
</dbReference>
<evidence type="ECO:0000313" key="1">
    <source>
        <dbReference type="EMBL" id="EWS76178.1"/>
    </source>
</evidence>
<name>W7XGL7_TETTS</name>
<sequence>MLVICKKNLNKARALSIALQFATKTWKNSKLSMPILAIQKALVIKNRLIFQFLKIQTLKLNKYAKLLKIVISQMLKEKMFTIMKFGSKMTFFMIKIKKNQVQRLLLNSKSSIKQMKMPIDNLNISRTFQKLLILSIKYQIPLFVEQLEQDSMSKILLIFQNQGILIKRQMN</sequence>
<reference evidence="2" key="1">
    <citation type="journal article" date="2006" name="PLoS Biol.">
        <title>Macronuclear genome sequence of the ciliate Tetrahymena thermophila, a model eukaryote.</title>
        <authorList>
            <person name="Eisen J.A."/>
            <person name="Coyne R.S."/>
            <person name="Wu M."/>
            <person name="Wu D."/>
            <person name="Thiagarajan M."/>
            <person name="Wortman J.R."/>
            <person name="Badger J.H."/>
            <person name="Ren Q."/>
            <person name="Amedeo P."/>
            <person name="Jones K.M."/>
            <person name="Tallon L.J."/>
            <person name="Delcher A.L."/>
            <person name="Salzberg S.L."/>
            <person name="Silva J.C."/>
            <person name="Haas B.J."/>
            <person name="Majoros W.H."/>
            <person name="Farzad M."/>
            <person name="Carlton J.M."/>
            <person name="Smith R.K. Jr."/>
            <person name="Garg J."/>
            <person name="Pearlman R.E."/>
            <person name="Karrer K.M."/>
            <person name="Sun L."/>
            <person name="Manning G."/>
            <person name="Elde N.C."/>
            <person name="Turkewitz A.P."/>
            <person name="Asai D.J."/>
            <person name="Wilkes D.E."/>
            <person name="Wang Y."/>
            <person name="Cai H."/>
            <person name="Collins K."/>
            <person name="Stewart B.A."/>
            <person name="Lee S.R."/>
            <person name="Wilamowska K."/>
            <person name="Weinberg Z."/>
            <person name="Ruzzo W.L."/>
            <person name="Wloga D."/>
            <person name="Gaertig J."/>
            <person name="Frankel J."/>
            <person name="Tsao C.-C."/>
            <person name="Gorovsky M.A."/>
            <person name="Keeling P.J."/>
            <person name="Waller R.F."/>
            <person name="Patron N.J."/>
            <person name="Cherry J.M."/>
            <person name="Stover N.A."/>
            <person name="Krieger C.J."/>
            <person name="del Toro C."/>
            <person name="Ryder H.F."/>
            <person name="Williamson S.C."/>
            <person name="Barbeau R.A."/>
            <person name="Hamilton E.P."/>
            <person name="Orias E."/>
        </authorList>
    </citation>
    <scope>NUCLEOTIDE SEQUENCE [LARGE SCALE GENOMIC DNA]</scope>
    <source>
        <strain evidence="2">SB210</strain>
    </source>
</reference>
<dbReference type="AlphaFoldDB" id="W7XGL7"/>
<organism evidence="1 2">
    <name type="scientific">Tetrahymena thermophila (strain SB210)</name>
    <dbReference type="NCBI Taxonomy" id="312017"/>
    <lineage>
        <taxon>Eukaryota</taxon>
        <taxon>Sar</taxon>
        <taxon>Alveolata</taxon>
        <taxon>Ciliophora</taxon>
        <taxon>Intramacronucleata</taxon>
        <taxon>Oligohymenophorea</taxon>
        <taxon>Hymenostomatida</taxon>
        <taxon>Tetrahymenina</taxon>
        <taxon>Tetrahymenidae</taxon>
        <taxon>Tetrahymena</taxon>
    </lineage>
</organism>